<comment type="caution">
    <text evidence="2">The sequence shown here is derived from an EMBL/GenBank/DDBJ whole genome shotgun (WGS) entry which is preliminary data.</text>
</comment>
<proteinExistence type="predicted"/>
<protein>
    <submittedName>
        <fullName evidence="2">Uncharacterized protein</fullName>
    </submittedName>
</protein>
<dbReference type="Proteomes" id="UP001151760">
    <property type="component" value="Unassembled WGS sequence"/>
</dbReference>
<keyword evidence="3" id="KW-1185">Reference proteome</keyword>
<evidence type="ECO:0000256" key="1">
    <source>
        <dbReference type="SAM" id="MobiDB-lite"/>
    </source>
</evidence>
<reference evidence="2" key="2">
    <citation type="submission" date="2022-01" db="EMBL/GenBank/DDBJ databases">
        <authorList>
            <person name="Yamashiro T."/>
            <person name="Shiraishi A."/>
            <person name="Satake H."/>
            <person name="Nakayama K."/>
        </authorList>
    </citation>
    <scope>NUCLEOTIDE SEQUENCE</scope>
</reference>
<evidence type="ECO:0000313" key="3">
    <source>
        <dbReference type="Proteomes" id="UP001151760"/>
    </source>
</evidence>
<accession>A0ABQ5C8Q1</accession>
<sequence>MMFNCEVVRVQKRSGSGLEGLGGAPKGLSRKGLFGCGEGVFLKEKGEEFSFDSKEDEVVPRVEDVSLVDGVLEGAFGGDGDDYFGMGQGNRYSLKDKNKAKRTKPSTEWKSVTS</sequence>
<dbReference type="EMBL" id="BQNB010014012">
    <property type="protein sequence ID" value="GJT22939.1"/>
    <property type="molecule type" value="Genomic_DNA"/>
</dbReference>
<gene>
    <name evidence="2" type="ORF">Tco_0892876</name>
</gene>
<name>A0ABQ5C8Q1_9ASTR</name>
<organism evidence="2 3">
    <name type="scientific">Tanacetum coccineum</name>
    <dbReference type="NCBI Taxonomy" id="301880"/>
    <lineage>
        <taxon>Eukaryota</taxon>
        <taxon>Viridiplantae</taxon>
        <taxon>Streptophyta</taxon>
        <taxon>Embryophyta</taxon>
        <taxon>Tracheophyta</taxon>
        <taxon>Spermatophyta</taxon>
        <taxon>Magnoliopsida</taxon>
        <taxon>eudicotyledons</taxon>
        <taxon>Gunneridae</taxon>
        <taxon>Pentapetalae</taxon>
        <taxon>asterids</taxon>
        <taxon>campanulids</taxon>
        <taxon>Asterales</taxon>
        <taxon>Asteraceae</taxon>
        <taxon>Asteroideae</taxon>
        <taxon>Anthemideae</taxon>
        <taxon>Anthemidinae</taxon>
        <taxon>Tanacetum</taxon>
    </lineage>
</organism>
<reference evidence="2" key="1">
    <citation type="journal article" date="2022" name="Int. J. Mol. Sci.">
        <title>Draft Genome of Tanacetum Coccineum: Genomic Comparison of Closely Related Tanacetum-Family Plants.</title>
        <authorList>
            <person name="Yamashiro T."/>
            <person name="Shiraishi A."/>
            <person name="Nakayama K."/>
            <person name="Satake H."/>
        </authorList>
    </citation>
    <scope>NUCLEOTIDE SEQUENCE</scope>
</reference>
<feature type="region of interest" description="Disordered" evidence="1">
    <location>
        <begin position="95"/>
        <end position="114"/>
    </location>
</feature>
<evidence type="ECO:0000313" key="2">
    <source>
        <dbReference type="EMBL" id="GJT22939.1"/>
    </source>
</evidence>